<dbReference type="SUPFAM" id="SSF56784">
    <property type="entry name" value="HAD-like"/>
    <property type="match status" value="1"/>
</dbReference>
<dbReference type="InterPro" id="IPR041492">
    <property type="entry name" value="HAD_2"/>
</dbReference>
<dbReference type="GO" id="GO:0008967">
    <property type="term" value="F:phosphoglycolate phosphatase activity"/>
    <property type="evidence" value="ECO:0007669"/>
    <property type="project" value="TreeGrafter"/>
</dbReference>
<evidence type="ECO:0000313" key="2">
    <source>
        <dbReference type="Proteomes" id="UP000297834"/>
    </source>
</evidence>
<organism evidence="1 2">
    <name type="scientific">Alkanindiges illinoisensis</name>
    <dbReference type="NCBI Taxonomy" id="197183"/>
    <lineage>
        <taxon>Bacteria</taxon>
        <taxon>Pseudomonadati</taxon>
        <taxon>Pseudomonadota</taxon>
        <taxon>Gammaproteobacteria</taxon>
        <taxon>Moraxellales</taxon>
        <taxon>Moraxellaceae</taxon>
        <taxon>Alkanindiges</taxon>
    </lineage>
</organism>
<evidence type="ECO:0000313" key="1">
    <source>
        <dbReference type="EMBL" id="TEU29241.1"/>
    </source>
</evidence>
<keyword evidence="1" id="KW-0378">Hydrolase</keyword>
<keyword evidence="2" id="KW-1185">Reference proteome</keyword>
<dbReference type="InterPro" id="IPR023198">
    <property type="entry name" value="PGP-like_dom2"/>
</dbReference>
<dbReference type="Pfam" id="PF13419">
    <property type="entry name" value="HAD_2"/>
    <property type="match status" value="1"/>
</dbReference>
<dbReference type="InterPro" id="IPR023214">
    <property type="entry name" value="HAD_sf"/>
</dbReference>
<dbReference type="STRING" id="1120977.GCA_000619845_02372"/>
<dbReference type="GO" id="GO:0006281">
    <property type="term" value="P:DNA repair"/>
    <property type="evidence" value="ECO:0007669"/>
    <property type="project" value="TreeGrafter"/>
</dbReference>
<dbReference type="Gene3D" id="1.10.150.240">
    <property type="entry name" value="Putative phosphatase, domain 2"/>
    <property type="match status" value="1"/>
</dbReference>
<comment type="caution">
    <text evidence="1">The sequence shown here is derived from an EMBL/GenBank/DDBJ whole genome shotgun (WGS) entry which is preliminary data.</text>
</comment>
<dbReference type="SFLD" id="SFLDS00003">
    <property type="entry name" value="Haloacid_Dehalogenase"/>
    <property type="match status" value="1"/>
</dbReference>
<gene>
    <name evidence="1" type="ORF">E2B99_04020</name>
</gene>
<dbReference type="Proteomes" id="UP000297834">
    <property type="component" value="Unassembled WGS sequence"/>
</dbReference>
<name>A0A4Y7XDQ0_9GAMM</name>
<reference evidence="1 2" key="1">
    <citation type="submission" date="2019-03" db="EMBL/GenBank/DDBJ databases">
        <title>Alkanindiges illinoisensis: a potential pathogenic isolated from ascites of a gastric cancer patient with abdominal metastasis.</title>
        <authorList>
            <person name="Hu X."/>
            <person name="Yang B."/>
            <person name="Yan X."/>
            <person name="Lin L."/>
            <person name="Zhao H."/>
            <person name="Zhou F."/>
            <person name="Su B."/>
            <person name="Chen J."/>
            <person name="Rui Y."/>
            <person name="Wang Q."/>
            <person name="Zheng L."/>
        </authorList>
    </citation>
    <scope>NUCLEOTIDE SEQUENCE [LARGE SCALE GENOMIC DNA]</scope>
    <source>
        <strain evidence="1 2">NFYY 23406</strain>
    </source>
</reference>
<dbReference type="NCBIfam" id="TIGR01509">
    <property type="entry name" value="HAD-SF-IA-v3"/>
    <property type="match status" value="1"/>
</dbReference>
<proteinExistence type="predicted"/>
<dbReference type="InterPro" id="IPR050155">
    <property type="entry name" value="HAD-like_hydrolase_sf"/>
</dbReference>
<dbReference type="Gene3D" id="3.40.50.1000">
    <property type="entry name" value="HAD superfamily/HAD-like"/>
    <property type="match status" value="1"/>
</dbReference>
<sequence>MTALSQLPFELVIFDWDGTLFDSVSQIVQSLQWAAQQYQIDLTADAARNIIGLGLPEVMQTLFPEHEALHPHIQAEYSRHYVANSSTQRWFGGVDELLTQLEQHGILLAVATGKNRIGLDRVLAQTQSHHRFIATRCANEARSKPHPLMLEQLLQETGIPLERAVMVGDTTYDMQMAQSIGMPRIGVSYGVHSEAELATYQPLAIVHSVAELAQVLMP</sequence>
<protein>
    <submittedName>
        <fullName evidence="1">HAD family hydrolase</fullName>
    </submittedName>
</protein>
<dbReference type="InterPro" id="IPR036412">
    <property type="entry name" value="HAD-like_sf"/>
</dbReference>
<dbReference type="PANTHER" id="PTHR43434:SF24">
    <property type="entry name" value="HYDROLASE-RELATED"/>
    <property type="match status" value="1"/>
</dbReference>
<dbReference type="InterPro" id="IPR006439">
    <property type="entry name" value="HAD-SF_hydro_IA"/>
</dbReference>
<dbReference type="OrthoDB" id="9782449at2"/>
<dbReference type="SFLD" id="SFLDG01129">
    <property type="entry name" value="C1.5:_HAD__Beta-PGM__Phosphata"/>
    <property type="match status" value="1"/>
</dbReference>
<dbReference type="GO" id="GO:0005829">
    <property type="term" value="C:cytosol"/>
    <property type="evidence" value="ECO:0007669"/>
    <property type="project" value="TreeGrafter"/>
</dbReference>
<accession>A0A4Y7XDQ0</accession>
<dbReference type="SFLD" id="SFLDG01135">
    <property type="entry name" value="C1.5.6:_HAD__Beta-PGM__Phospha"/>
    <property type="match status" value="1"/>
</dbReference>
<dbReference type="NCBIfam" id="TIGR01549">
    <property type="entry name" value="HAD-SF-IA-v1"/>
    <property type="match status" value="1"/>
</dbReference>
<dbReference type="EMBL" id="SNTY01000014">
    <property type="protein sequence ID" value="TEU29241.1"/>
    <property type="molecule type" value="Genomic_DNA"/>
</dbReference>
<dbReference type="RefSeq" id="WP_134243693.1">
    <property type="nucleotide sequence ID" value="NZ_SNTY01000014.1"/>
</dbReference>
<dbReference type="AlphaFoldDB" id="A0A4Y7XDQ0"/>
<dbReference type="PANTHER" id="PTHR43434">
    <property type="entry name" value="PHOSPHOGLYCOLATE PHOSPHATASE"/>
    <property type="match status" value="1"/>
</dbReference>